<proteinExistence type="inferred from homology"/>
<sequence length="318" mass="33577">MTTTDMPRRVAVLGATGCVGRHLCAAFAARGTDVVAIARRDAPHLRPHPFLSLDLARCTGAGLAAILADEGVDTVVNATLGWGSTPEEMAHSNVRPVERLLAALPRLPDPVRLVHLGTIHEYGPVPAGTSLDEDVVPRPASLYAQAKLTASRLVLDAVRRGEVQGSVLRLTNTVGPHPARESFFGALAARLRRTDPAEGLDVTVAAARRDYVDVRDAADAVLAAAAARSAEPLLNIGRGAAVDIHTMVRTLVTVSGLPSDAVRVSVDDVASRSAGADWIQVDRSRAERSLGWRPRHALATSFRDMWDTVGAADGPCTA</sequence>
<dbReference type="Pfam" id="PF01370">
    <property type="entry name" value="Epimerase"/>
    <property type="match status" value="1"/>
</dbReference>
<comment type="similarity">
    <text evidence="1">Belongs to the NAD(P)-dependent epimerase/dehydratase family.</text>
</comment>
<dbReference type="EMBL" id="CP109106">
    <property type="protein sequence ID" value="WSB67477.1"/>
    <property type="molecule type" value="Genomic_DNA"/>
</dbReference>
<reference evidence="3 4" key="1">
    <citation type="submission" date="2022-10" db="EMBL/GenBank/DDBJ databases">
        <title>The complete genomes of actinobacterial strains from the NBC collection.</title>
        <authorList>
            <person name="Joergensen T.S."/>
            <person name="Alvarez Arevalo M."/>
            <person name="Sterndorff E.B."/>
            <person name="Faurdal D."/>
            <person name="Vuksanovic O."/>
            <person name="Mourched A.-S."/>
            <person name="Charusanti P."/>
            <person name="Shaw S."/>
            <person name="Blin K."/>
            <person name="Weber T."/>
        </authorList>
    </citation>
    <scope>NUCLEOTIDE SEQUENCE [LARGE SCALE GENOMIC DNA]</scope>
    <source>
        <strain evidence="3 4">NBC 01774</strain>
    </source>
</reference>
<evidence type="ECO:0000313" key="3">
    <source>
        <dbReference type="EMBL" id="WSB67477.1"/>
    </source>
</evidence>
<dbReference type="PANTHER" id="PTHR43000">
    <property type="entry name" value="DTDP-D-GLUCOSE 4,6-DEHYDRATASE-RELATED"/>
    <property type="match status" value="1"/>
</dbReference>
<evidence type="ECO:0000259" key="2">
    <source>
        <dbReference type="Pfam" id="PF01370"/>
    </source>
</evidence>
<name>A0ABZ1FAV5_9ACTN</name>
<dbReference type="RefSeq" id="WP_326616768.1">
    <property type="nucleotide sequence ID" value="NZ_CP109106.1"/>
</dbReference>
<dbReference type="Gene3D" id="3.40.50.720">
    <property type="entry name" value="NAD(P)-binding Rossmann-like Domain"/>
    <property type="match status" value="1"/>
</dbReference>
<dbReference type="InterPro" id="IPR036291">
    <property type="entry name" value="NAD(P)-bd_dom_sf"/>
</dbReference>
<dbReference type="Proteomes" id="UP001344251">
    <property type="component" value="Chromosome"/>
</dbReference>
<organism evidence="3 4">
    <name type="scientific">Streptomyces decoyicus</name>
    <dbReference type="NCBI Taxonomy" id="249567"/>
    <lineage>
        <taxon>Bacteria</taxon>
        <taxon>Bacillati</taxon>
        <taxon>Actinomycetota</taxon>
        <taxon>Actinomycetes</taxon>
        <taxon>Kitasatosporales</taxon>
        <taxon>Streptomycetaceae</taxon>
        <taxon>Streptomyces</taxon>
    </lineage>
</organism>
<accession>A0ABZ1FAV5</accession>
<evidence type="ECO:0000256" key="1">
    <source>
        <dbReference type="ARBA" id="ARBA00007637"/>
    </source>
</evidence>
<protein>
    <submittedName>
        <fullName evidence="3">NAD(P)-dependent oxidoreductase</fullName>
    </submittedName>
</protein>
<keyword evidence="4" id="KW-1185">Reference proteome</keyword>
<dbReference type="InterPro" id="IPR001509">
    <property type="entry name" value="Epimerase_deHydtase"/>
</dbReference>
<evidence type="ECO:0000313" key="4">
    <source>
        <dbReference type="Proteomes" id="UP001344251"/>
    </source>
</evidence>
<feature type="domain" description="NAD-dependent epimerase/dehydratase" evidence="2">
    <location>
        <begin position="10"/>
        <end position="237"/>
    </location>
</feature>
<dbReference type="SUPFAM" id="SSF51735">
    <property type="entry name" value="NAD(P)-binding Rossmann-fold domains"/>
    <property type="match status" value="1"/>
</dbReference>
<gene>
    <name evidence="3" type="ORF">OG863_05590</name>
</gene>